<comment type="caution">
    <text evidence="2">The sequence shown here is derived from an EMBL/GenBank/DDBJ whole genome shotgun (WGS) entry which is preliminary data.</text>
</comment>
<evidence type="ECO:0000259" key="1">
    <source>
        <dbReference type="Pfam" id="PF12706"/>
    </source>
</evidence>
<dbReference type="InterPro" id="IPR036866">
    <property type="entry name" value="RibonucZ/Hydroxyglut_hydro"/>
</dbReference>
<dbReference type="Gene3D" id="3.60.15.10">
    <property type="entry name" value="Ribonuclease Z/Hydroxyacylglutathione hydrolase-like"/>
    <property type="match status" value="1"/>
</dbReference>
<dbReference type="Proteomes" id="UP001085076">
    <property type="component" value="Miscellaneous, Linkage group lg08"/>
</dbReference>
<reference evidence="2" key="1">
    <citation type="submission" date="2021-03" db="EMBL/GenBank/DDBJ databases">
        <authorList>
            <person name="Li Z."/>
            <person name="Yang C."/>
        </authorList>
    </citation>
    <scope>NUCLEOTIDE SEQUENCE</scope>
    <source>
        <strain evidence="2">Dzin_1.0</strain>
        <tissue evidence="2">Leaf</tissue>
    </source>
</reference>
<protein>
    <recommendedName>
        <fullName evidence="1">Metallo-beta-lactamase domain-containing protein</fullName>
    </recommendedName>
</protein>
<dbReference type="CDD" id="cd16272">
    <property type="entry name" value="RNaseZ_MBL-fold"/>
    <property type="match status" value="1"/>
</dbReference>
<dbReference type="SUPFAM" id="SSF56281">
    <property type="entry name" value="Metallo-hydrolase/oxidoreductase"/>
    <property type="match status" value="1"/>
</dbReference>
<proteinExistence type="predicted"/>
<dbReference type="InterPro" id="IPR001279">
    <property type="entry name" value="Metallo-B-lactamas"/>
</dbReference>
<dbReference type="EMBL" id="JAGGNH010000008">
    <property type="protein sequence ID" value="KAJ0965183.1"/>
    <property type="molecule type" value="Genomic_DNA"/>
</dbReference>
<dbReference type="AlphaFoldDB" id="A0A9D5C2R2"/>
<dbReference type="OrthoDB" id="527344at2759"/>
<keyword evidence="3" id="KW-1185">Reference proteome</keyword>
<name>A0A9D5C2R2_9LILI</name>
<accession>A0A9D5C2R2</accession>
<sequence length="374" mass="42368">MKTSMSMLSSPAPRFPLLFPGEPPFRAPYLVPLRPAGERGRVVTAATSGERRKAGYVSVMERALAAEEEYRRARAEVLRKGVELEGYAIEGISIGGHETCVIVPSLNVAFDIGRCPARAVHQDFLFITHAHLDHIGGLPMYVATRGLYSLKPPTIFLPPCIKEDVEKLFDVHRSMSQTELKLEIVPLDVGETYEIRNDLVVRPFKTHHVIPSQGYVIYSVRNKLKKQFAHLKGPKIKKLKLSGVQITDTVLSPEVAFTGDTTSDFILEPRNADALRAKVLITEVSLSFFPWLIDHEHATFLDEKNYIEHVRQHGHMHLLEIMEHAQWFRNKSILLTNFSSRYKIEDIRQPISRLQPKLLPKVVALTEGFKSTYT</sequence>
<dbReference type="PANTHER" id="PTHR46504:SF1">
    <property type="entry name" value="TRNASE Z TRZ2, CHLOROPLASTIC"/>
    <property type="match status" value="1"/>
</dbReference>
<dbReference type="PANTHER" id="PTHR46504">
    <property type="entry name" value="TRNASE Z TRZ1"/>
    <property type="match status" value="1"/>
</dbReference>
<evidence type="ECO:0000313" key="3">
    <source>
        <dbReference type="Proteomes" id="UP001085076"/>
    </source>
</evidence>
<gene>
    <name evidence="2" type="ORF">J5N97_026321</name>
</gene>
<reference evidence="2" key="2">
    <citation type="journal article" date="2022" name="Hortic Res">
        <title>The genome of Dioscorea zingiberensis sheds light on the biosynthesis, origin and evolution of the medicinally important diosgenin saponins.</title>
        <authorList>
            <person name="Li Y."/>
            <person name="Tan C."/>
            <person name="Li Z."/>
            <person name="Guo J."/>
            <person name="Li S."/>
            <person name="Chen X."/>
            <person name="Wang C."/>
            <person name="Dai X."/>
            <person name="Yang H."/>
            <person name="Song W."/>
            <person name="Hou L."/>
            <person name="Xu J."/>
            <person name="Tong Z."/>
            <person name="Xu A."/>
            <person name="Yuan X."/>
            <person name="Wang W."/>
            <person name="Yang Q."/>
            <person name="Chen L."/>
            <person name="Sun Z."/>
            <person name="Wang K."/>
            <person name="Pan B."/>
            <person name="Chen J."/>
            <person name="Bao Y."/>
            <person name="Liu F."/>
            <person name="Qi X."/>
            <person name="Gang D.R."/>
            <person name="Wen J."/>
            <person name="Li J."/>
        </authorList>
    </citation>
    <scope>NUCLEOTIDE SEQUENCE</scope>
    <source>
        <strain evidence="2">Dzin_1.0</strain>
    </source>
</reference>
<organism evidence="2 3">
    <name type="scientific">Dioscorea zingiberensis</name>
    <dbReference type="NCBI Taxonomy" id="325984"/>
    <lineage>
        <taxon>Eukaryota</taxon>
        <taxon>Viridiplantae</taxon>
        <taxon>Streptophyta</taxon>
        <taxon>Embryophyta</taxon>
        <taxon>Tracheophyta</taxon>
        <taxon>Spermatophyta</taxon>
        <taxon>Magnoliopsida</taxon>
        <taxon>Liliopsida</taxon>
        <taxon>Dioscoreales</taxon>
        <taxon>Dioscoreaceae</taxon>
        <taxon>Dioscorea</taxon>
    </lineage>
</organism>
<feature type="domain" description="Metallo-beta-lactamase" evidence="1">
    <location>
        <begin position="119"/>
        <end position="221"/>
    </location>
</feature>
<evidence type="ECO:0000313" key="2">
    <source>
        <dbReference type="EMBL" id="KAJ0965183.1"/>
    </source>
</evidence>
<dbReference type="Pfam" id="PF12706">
    <property type="entry name" value="Lactamase_B_2"/>
    <property type="match status" value="1"/>
</dbReference>